<proteinExistence type="predicted"/>
<evidence type="ECO:0000313" key="2">
    <source>
        <dbReference type="Proteomes" id="UP001196413"/>
    </source>
</evidence>
<dbReference type="AlphaFoldDB" id="A0AAD5QJT2"/>
<protein>
    <submittedName>
        <fullName evidence="1">Uncharacterized protein</fullName>
    </submittedName>
</protein>
<evidence type="ECO:0000313" key="1">
    <source>
        <dbReference type="EMBL" id="KAJ1351175.1"/>
    </source>
</evidence>
<name>A0AAD5QJT2_PARTN</name>
<accession>A0AAD5QJT2</accession>
<organism evidence="1 2">
    <name type="scientific">Parelaphostrongylus tenuis</name>
    <name type="common">Meningeal worm</name>
    <dbReference type="NCBI Taxonomy" id="148309"/>
    <lineage>
        <taxon>Eukaryota</taxon>
        <taxon>Metazoa</taxon>
        <taxon>Ecdysozoa</taxon>
        <taxon>Nematoda</taxon>
        <taxon>Chromadorea</taxon>
        <taxon>Rhabditida</taxon>
        <taxon>Rhabditina</taxon>
        <taxon>Rhabditomorpha</taxon>
        <taxon>Strongyloidea</taxon>
        <taxon>Metastrongylidae</taxon>
        <taxon>Parelaphostrongylus</taxon>
    </lineage>
</organism>
<gene>
    <name evidence="1" type="ORF">KIN20_007141</name>
</gene>
<comment type="caution">
    <text evidence="1">The sequence shown here is derived from an EMBL/GenBank/DDBJ whole genome shotgun (WGS) entry which is preliminary data.</text>
</comment>
<dbReference type="Proteomes" id="UP001196413">
    <property type="component" value="Unassembled WGS sequence"/>
</dbReference>
<keyword evidence="2" id="KW-1185">Reference proteome</keyword>
<sequence>MANWSNAVWQNFVDRAVQMLELGPFGSHLSSVKVPSTKLNLICDIYNEAFFINCLYYHSTNKMASHTDDD</sequence>
<dbReference type="EMBL" id="JAHQIW010001021">
    <property type="protein sequence ID" value="KAJ1351175.1"/>
    <property type="molecule type" value="Genomic_DNA"/>
</dbReference>
<reference evidence="1" key="1">
    <citation type="submission" date="2021-06" db="EMBL/GenBank/DDBJ databases">
        <title>Parelaphostrongylus tenuis whole genome reference sequence.</title>
        <authorList>
            <person name="Garwood T.J."/>
            <person name="Larsen P.A."/>
            <person name="Fountain-Jones N.M."/>
            <person name="Garbe J.R."/>
            <person name="Macchietto M.G."/>
            <person name="Kania S.A."/>
            <person name="Gerhold R.W."/>
            <person name="Richards J.E."/>
            <person name="Wolf T.M."/>
        </authorList>
    </citation>
    <scope>NUCLEOTIDE SEQUENCE</scope>
    <source>
        <strain evidence="1">MNPRO001-30</strain>
        <tissue evidence="1">Meninges</tissue>
    </source>
</reference>